<dbReference type="EMBL" id="AMFJ01021638">
    <property type="protein sequence ID" value="EKD66299.1"/>
    <property type="molecule type" value="Genomic_DNA"/>
</dbReference>
<proteinExistence type="predicted"/>
<evidence type="ECO:0000256" key="2">
    <source>
        <dbReference type="ARBA" id="ARBA00022801"/>
    </source>
</evidence>
<dbReference type="SMART" id="SM00257">
    <property type="entry name" value="LysM"/>
    <property type="match status" value="2"/>
</dbReference>
<dbReference type="PROSITE" id="PS51782">
    <property type="entry name" value="LYSM"/>
    <property type="match status" value="2"/>
</dbReference>
<dbReference type="SUPFAM" id="SSF54106">
    <property type="entry name" value="LysM domain"/>
    <property type="match status" value="2"/>
</dbReference>
<dbReference type="Pfam" id="PF01476">
    <property type="entry name" value="LysM"/>
    <property type="match status" value="2"/>
</dbReference>
<dbReference type="InterPro" id="IPR018392">
    <property type="entry name" value="LysM"/>
</dbReference>
<feature type="domain" description="LysM" evidence="4">
    <location>
        <begin position="161"/>
        <end position="205"/>
    </location>
</feature>
<dbReference type="CDD" id="cd00118">
    <property type="entry name" value="LysM"/>
    <property type="match status" value="2"/>
</dbReference>
<dbReference type="PROSITE" id="PS50911">
    <property type="entry name" value="CHAP"/>
    <property type="match status" value="1"/>
</dbReference>
<comment type="caution">
    <text evidence="5">The sequence shown here is derived from an EMBL/GenBank/DDBJ whole genome shotgun (WGS) entry which is preliminary data.</text>
</comment>
<reference evidence="5" key="1">
    <citation type="journal article" date="2012" name="Science">
        <title>Fermentation, hydrogen, and sulfur metabolism in multiple uncultivated bacterial phyla.</title>
        <authorList>
            <person name="Wrighton K.C."/>
            <person name="Thomas B.C."/>
            <person name="Sharon I."/>
            <person name="Miller C.S."/>
            <person name="Castelle C.J."/>
            <person name="VerBerkmoes N.C."/>
            <person name="Wilkins M.J."/>
            <person name="Hettich R.L."/>
            <person name="Lipton M.S."/>
            <person name="Williams K.H."/>
            <person name="Long P.E."/>
            <person name="Banfield J.F."/>
        </authorList>
    </citation>
    <scope>NUCLEOTIDE SEQUENCE [LARGE SCALE GENOMIC DNA]</scope>
</reference>
<gene>
    <name evidence="5" type="ORF">ACD_49C00052G0011</name>
</gene>
<name>K2BVN1_9BACT</name>
<keyword evidence="1" id="KW-0732">Signal</keyword>
<evidence type="ECO:0000259" key="3">
    <source>
        <dbReference type="PROSITE" id="PS50911"/>
    </source>
</evidence>
<organism evidence="5">
    <name type="scientific">uncultured bacterium</name>
    <name type="common">gcode 4</name>
    <dbReference type="NCBI Taxonomy" id="1234023"/>
    <lineage>
        <taxon>Bacteria</taxon>
        <taxon>environmental samples</taxon>
    </lineage>
</organism>
<protein>
    <submittedName>
        <fullName evidence="5">Peptidase M23</fullName>
    </submittedName>
</protein>
<dbReference type="GO" id="GO:0016787">
    <property type="term" value="F:hydrolase activity"/>
    <property type="evidence" value="ECO:0007669"/>
    <property type="project" value="UniProtKB-KW"/>
</dbReference>
<dbReference type="SUPFAM" id="SSF54001">
    <property type="entry name" value="Cysteine proteinases"/>
    <property type="match status" value="1"/>
</dbReference>
<evidence type="ECO:0000256" key="1">
    <source>
        <dbReference type="ARBA" id="ARBA00022729"/>
    </source>
</evidence>
<dbReference type="InterPro" id="IPR036779">
    <property type="entry name" value="LysM_dom_sf"/>
</dbReference>
<feature type="domain" description="LysM" evidence="4">
    <location>
        <begin position="111"/>
        <end position="155"/>
    </location>
</feature>
<evidence type="ECO:0000313" key="5">
    <source>
        <dbReference type="EMBL" id="EKD66299.1"/>
    </source>
</evidence>
<accession>K2BVN1</accession>
<keyword evidence="2" id="KW-0378">Hydrolase</keyword>
<sequence length="360" mass="42183">MNFKINIKARLLRHSRNSHFLKRKSIFNILKKFKILSLIIVIILPIYPSFGAIWVDKEFVVWNYDESTILSSYEWDTESSLSDTPSQVTWFVKPNTILDDSRDTSWVNKLLYYTIQSWDSLWYIADKFWVSVNSIIWSNDFSQNRVLKPGDTIKIPPVSGIVYNIASGDNLDSIAGKYKIDKLAILEQNQLDASKELKIWQQIILPWAVKPEPPKPIIIKSTVPAKKLLVKKDTKKQTPKVKLQSGYSISYTGKWNKFAWWNCTYFVANHKNVTWRWNAGQWIANARAAWVPTWSDAVAWAIISFRGSGYNPYYGHVWLVVWIEWNDVIVKDMNYRRINEVTVRRINKNDSSIKWYIYAN</sequence>
<dbReference type="Gene3D" id="3.10.350.10">
    <property type="entry name" value="LysM domain"/>
    <property type="match status" value="2"/>
</dbReference>
<dbReference type="AlphaFoldDB" id="K2BVN1"/>
<feature type="domain" description="Peptidase C51" evidence="3">
    <location>
        <begin position="238"/>
        <end position="358"/>
    </location>
</feature>
<evidence type="ECO:0000259" key="4">
    <source>
        <dbReference type="PROSITE" id="PS51782"/>
    </source>
</evidence>
<dbReference type="InterPro" id="IPR038765">
    <property type="entry name" value="Papain-like_cys_pep_sf"/>
</dbReference>
<dbReference type="Gene3D" id="3.90.1720.10">
    <property type="entry name" value="endopeptidase domain like (from Nostoc punctiforme)"/>
    <property type="match status" value="1"/>
</dbReference>
<dbReference type="InterPro" id="IPR007921">
    <property type="entry name" value="CHAP_dom"/>
</dbReference>